<feature type="coiled-coil region" evidence="1">
    <location>
        <begin position="43"/>
        <end position="91"/>
    </location>
</feature>
<evidence type="ECO:0000313" key="3">
    <source>
        <dbReference type="Proteomes" id="UP000622245"/>
    </source>
</evidence>
<evidence type="ECO:0008006" key="4">
    <source>
        <dbReference type="Google" id="ProtNLM"/>
    </source>
</evidence>
<dbReference type="EMBL" id="JAEVHL010000021">
    <property type="protein sequence ID" value="MBM0275314.1"/>
    <property type="molecule type" value="Genomic_DNA"/>
</dbReference>
<accession>A0ABS1YD36</accession>
<keyword evidence="3" id="KW-1185">Reference proteome</keyword>
<name>A0ABS1YD36_9ACTN</name>
<gene>
    <name evidence="2" type="ORF">JM949_07530</name>
</gene>
<proteinExistence type="predicted"/>
<dbReference type="Proteomes" id="UP000622245">
    <property type="component" value="Unassembled WGS sequence"/>
</dbReference>
<evidence type="ECO:0000313" key="2">
    <source>
        <dbReference type="EMBL" id="MBM0275314.1"/>
    </source>
</evidence>
<protein>
    <recommendedName>
        <fullName evidence="4">Gas vesicle protein</fullName>
    </recommendedName>
</protein>
<dbReference type="RefSeq" id="WP_203147714.1">
    <property type="nucleotide sequence ID" value="NZ_JAEVHL010000021.1"/>
</dbReference>
<sequence length="125" mass="13153">MTNLWALLAAAVGGGGLAGVVTTLIAGILARPKTRADAVSLLTDSALKQVNELQERTAEAEREAVAARAEAAQARQQMRELTGEIDAAVATLRTWRSAILSPGVEVEQLRAMVRDPGGTINGRHL</sequence>
<reference evidence="2 3" key="1">
    <citation type="submission" date="2021-01" db="EMBL/GenBank/DDBJ databases">
        <title>Draft genome sequence of Micromonospora sp. strain STR1s_6.</title>
        <authorList>
            <person name="Karlyshev A."/>
            <person name="Jawad R."/>
        </authorList>
    </citation>
    <scope>NUCLEOTIDE SEQUENCE [LARGE SCALE GENOMIC DNA]</scope>
    <source>
        <strain evidence="2 3">STR1S-6</strain>
    </source>
</reference>
<organism evidence="2 3">
    <name type="scientific">Micromonospora tarensis</name>
    <dbReference type="NCBI Taxonomy" id="2806100"/>
    <lineage>
        <taxon>Bacteria</taxon>
        <taxon>Bacillati</taxon>
        <taxon>Actinomycetota</taxon>
        <taxon>Actinomycetes</taxon>
        <taxon>Micromonosporales</taxon>
        <taxon>Micromonosporaceae</taxon>
        <taxon>Micromonospora</taxon>
    </lineage>
</organism>
<evidence type="ECO:0000256" key="1">
    <source>
        <dbReference type="SAM" id="Coils"/>
    </source>
</evidence>
<comment type="caution">
    <text evidence="2">The sequence shown here is derived from an EMBL/GenBank/DDBJ whole genome shotgun (WGS) entry which is preliminary data.</text>
</comment>
<keyword evidence="1" id="KW-0175">Coiled coil</keyword>